<dbReference type="EMBL" id="JYDR01000015">
    <property type="protein sequence ID" value="KRY75814.1"/>
    <property type="molecule type" value="Genomic_DNA"/>
</dbReference>
<proteinExistence type="predicted"/>
<evidence type="ECO:0000313" key="2">
    <source>
        <dbReference type="Proteomes" id="UP000054632"/>
    </source>
</evidence>
<dbReference type="Proteomes" id="UP000054632">
    <property type="component" value="Unassembled WGS sequence"/>
</dbReference>
<dbReference type="AlphaFoldDB" id="A0A0V1EQ00"/>
<gene>
    <name evidence="1" type="ORF">T4A_11314</name>
</gene>
<reference evidence="1 2" key="1">
    <citation type="submission" date="2015-01" db="EMBL/GenBank/DDBJ databases">
        <title>Evolution of Trichinella species and genotypes.</title>
        <authorList>
            <person name="Korhonen P.K."/>
            <person name="Edoardo P."/>
            <person name="Giuseppe L.R."/>
            <person name="Gasser R.B."/>
        </authorList>
    </citation>
    <scope>NUCLEOTIDE SEQUENCE [LARGE SCALE GENOMIC DNA]</scope>
    <source>
        <strain evidence="1">ISS13</strain>
    </source>
</reference>
<sequence>MELKYDFNGVISSTMNKSLEFRWNMPLATEFLKTKEFCVHEDIASSLNYVYPIFNIKDSCNAKSTSFVMTAIAFASLVFNEEHYQAETSFP</sequence>
<evidence type="ECO:0000313" key="1">
    <source>
        <dbReference type="EMBL" id="KRY75814.1"/>
    </source>
</evidence>
<accession>A0A0V1EQ00</accession>
<comment type="caution">
    <text evidence="1">The sequence shown here is derived from an EMBL/GenBank/DDBJ whole genome shotgun (WGS) entry which is preliminary data.</text>
</comment>
<organism evidence="1 2">
    <name type="scientific">Trichinella pseudospiralis</name>
    <name type="common">Parasitic roundworm</name>
    <dbReference type="NCBI Taxonomy" id="6337"/>
    <lineage>
        <taxon>Eukaryota</taxon>
        <taxon>Metazoa</taxon>
        <taxon>Ecdysozoa</taxon>
        <taxon>Nematoda</taxon>
        <taxon>Enoplea</taxon>
        <taxon>Dorylaimia</taxon>
        <taxon>Trichinellida</taxon>
        <taxon>Trichinellidae</taxon>
        <taxon>Trichinella</taxon>
    </lineage>
</organism>
<protein>
    <submittedName>
        <fullName evidence="1">Uncharacterized protein</fullName>
    </submittedName>
</protein>
<name>A0A0V1EQ00_TRIPS</name>